<dbReference type="PANTHER" id="PTHR42939">
    <property type="entry name" value="ABC TRANSPORTER ATP-BINDING PROTEIN ALBC-RELATED"/>
    <property type="match status" value="1"/>
</dbReference>
<gene>
    <name evidence="5" type="ORF">JF76_17520</name>
</gene>
<dbReference type="EMBL" id="JXBY01000028">
    <property type="protein sequence ID" value="KJY54241.1"/>
    <property type="molecule type" value="Genomic_DNA"/>
</dbReference>
<dbReference type="PANTHER" id="PTHR42939:SF1">
    <property type="entry name" value="ABC TRANSPORTER ATP-BINDING PROTEIN ALBC-RELATED"/>
    <property type="match status" value="1"/>
</dbReference>
<dbReference type="GO" id="GO:0005524">
    <property type="term" value="F:ATP binding"/>
    <property type="evidence" value="ECO:0007669"/>
    <property type="project" value="UniProtKB-KW"/>
</dbReference>
<keyword evidence="3" id="KW-0067">ATP-binding</keyword>
<dbReference type="AlphaFoldDB" id="A0A0F4L9H6"/>
<dbReference type="InterPro" id="IPR027417">
    <property type="entry name" value="P-loop_NTPase"/>
</dbReference>
<dbReference type="InterPro" id="IPR017871">
    <property type="entry name" value="ABC_transporter-like_CS"/>
</dbReference>
<dbReference type="PROSITE" id="PS50893">
    <property type="entry name" value="ABC_TRANSPORTER_2"/>
    <property type="match status" value="1"/>
</dbReference>
<evidence type="ECO:0000259" key="4">
    <source>
        <dbReference type="PROSITE" id="PS50893"/>
    </source>
</evidence>
<dbReference type="InterPro" id="IPR051782">
    <property type="entry name" value="ABC_Transporter_VariousFunc"/>
</dbReference>
<keyword evidence="2" id="KW-0547">Nucleotide-binding</keyword>
<evidence type="ECO:0000256" key="1">
    <source>
        <dbReference type="ARBA" id="ARBA00022448"/>
    </source>
</evidence>
<dbReference type="InterPro" id="IPR003593">
    <property type="entry name" value="AAA+_ATPase"/>
</dbReference>
<evidence type="ECO:0000313" key="5">
    <source>
        <dbReference type="EMBL" id="KJY54241.1"/>
    </source>
</evidence>
<protein>
    <submittedName>
        <fullName evidence="5">Ribose ABC transporter ATPase</fullName>
    </submittedName>
</protein>
<dbReference type="PATRIC" id="fig|1218493.3.peg.1838"/>
<dbReference type="OrthoDB" id="9804819at2"/>
<feature type="domain" description="ABC transporter" evidence="4">
    <location>
        <begin position="4"/>
        <end position="211"/>
    </location>
</feature>
<sequence>MGFIELKQVGKIVKRRPLLHDVSADIPEGSITVLEGINGSGKTLILKAILGLINTSGEVIVNGKKMKVQEPYPIKAGILIENPSLIEEFTAYKNLELLAKLDPDIQEKQINDLLAYFDLTRFPKQKVKKFSLGMKQKLGIAQAFLGAYPLIVLDEPTNALDHESIGKLIRLIDGYNHKGSTFVIASHDHEFVNKVATQKLYVQEGTINHEK</sequence>
<dbReference type="STRING" id="1218493.JF76_17520"/>
<name>A0A0F4L9H6_9LACO</name>
<dbReference type="SMART" id="SM00382">
    <property type="entry name" value="AAA"/>
    <property type="match status" value="1"/>
</dbReference>
<dbReference type="GO" id="GO:0016887">
    <property type="term" value="F:ATP hydrolysis activity"/>
    <property type="evidence" value="ECO:0007669"/>
    <property type="project" value="InterPro"/>
</dbReference>
<evidence type="ECO:0000256" key="2">
    <source>
        <dbReference type="ARBA" id="ARBA00022741"/>
    </source>
</evidence>
<keyword evidence="1" id="KW-0813">Transport</keyword>
<proteinExistence type="predicted"/>
<dbReference type="SUPFAM" id="SSF52540">
    <property type="entry name" value="P-loop containing nucleoside triphosphate hydrolases"/>
    <property type="match status" value="1"/>
</dbReference>
<organism evidence="5 6">
    <name type="scientific">Lactobacillus kullabergensis</name>
    <dbReference type="NCBI Taxonomy" id="1218493"/>
    <lineage>
        <taxon>Bacteria</taxon>
        <taxon>Bacillati</taxon>
        <taxon>Bacillota</taxon>
        <taxon>Bacilli</taxon>
        <taxon>Lactobacillales</taxon>
        <taxon>Lactobacillaceae</taxon>
        <taxon>Lactobacillus</taxon>
    </lineage>
</organism>
<dbReference type="RefSeq" id="WP_045928713.1">
    <property type="nucleotide sequence ID" value="NZ_JBHSZS010000008.1"/>
</dbReference>
<comment type="caution">
    <text evidence="5">The sequence shown here is derived from an EMBL/GenBank/DDBJ whole genome shotgun (WGS) entry which is preliminary data.</text>
</comment>
<dbReference type="Gene3D" id="3.40.50.300">
    <property type="entry name" value="P-loop containing nucleotide triphosphate hydrolases"/>
    <property type="match status" value="1"/>
</dbReference>
<reference evidence="5 6" key="1">
    <citation type="submission" date="2014-12" db="EMBL/GenBank/DDBJ databases">
        <title>Comparative genomics of the lactic acid bacteria isolated from the honey bee gut.</title>
        <authorList>
            <person name="Ellegaard K.M."/>
            <person name="Tamarit D."/>
            <person name="Javelind E."/>
            <person name="Olofsson T."/>
            <person name="Andersson S.G."/>
            <person name="Vasquez A."/>
        </authorList>
    </citation>
    <scope>NUCLEOTIDE SEQUENCE [LARGE SCALE GENOMIC DNA]</scope>
    <source>
        <strain evidence="5 6">Biut2</strain>
    </source>
</reference>
<dbReference type="Proteomes" id="UP000033533">
    <property type="component" value="Unassembled WGS sequence"/>
</dbReference>
<dbReference type="HOGENOM" id="CLU_000604_1_2_9"/>
<dbReference type="InterPro" id="IPR003439">
    <property type="entry name" value="ABC_transporter-like_ATP-bd"/>
</dbReference>
<evidence type="ECO:0000256" key="3">
    <source>
        <dbReference type="ARBA" id="ARBA00022840"/>
    </source>
</evidence>
<evidence type="ECO:0000313" key="6">
    <source>
        <dbReference type="Proteomes" id="UP000033533"/>
    </source>
</evidence>
<accession>A0A0F4L9H6</accession>
<dbReference type="Pfam" id="PF00005">
    <property type="entry name" value="ABC_tran"/>
    <property type="match status" value="1"/>
</dbReference>
<dbReference type="PROSITE" id="PS00211">
    <property type="entry name" value="ABC_TRANSPORTER_1"/>
    <property type="match status" value="1"/>
</dbReference>